<organism evidence="3">
    <name type="scientific">Oceaniferula spumae</name>
    <dbReference type="NCBI Taxonomy" id="2979115"/>
    <lineage>
        <taxon>Bacteria</taxon>
        <taxon>Pseudomonadati</taxon>
        <taxon>Verrucomicrobiota</taxon>
        <taxon>Verrucomicrobiia</taxon>
        <taxon>Verrucomicrobiales</taxon>
        <taxon>Verrucomicrobiaceae</taxon>
        <taxon>Oceaniferula</taxon>
    </lineage>
</organism>
<protein>
    <recommendedName>
        <fullName evidence="4">Zinc ribbon domain-containing protein</fullName>
    </recommendedName>
</protein>
<dbReference type="AlphaFoldDB" id="A0AAT9FPZ2"/>
<feature type="compositionally biased region" description="Low complexity" evidence="1">
    <location>
        <begin position="81"/>
        <end position="91"/>
    </location>
</feature>
<feature type="region of interest" description="Disordered" evidence="1">
    <location>
        <begin position="67"/>
        <end position="120"/>
    </location>
</feature>
<dbReference type="KEGG" id="osu:NT6N_30830"/>
<sequence>MTEGSKPSQASFPCQHCRKVIYIPVGLPPTVAPCPHCGEAVKSPEQKVKPMPGPETKKLAAAVAELSLPPAPSEEKPIRLSASEAAESAASTKKAPAVKMEPLGGTSDVSSATDPKATKSGKKSSIAAVIAAVAILLVAGMATIWLAGKWKKDQAGNAVAGGNDTPVKEMSEADWLERGWQAEAAKVLEGYLTAEGPLEQMQYVIPNEGVLEELQANFANSKATAETPLSAFSYGDNNLKDRQRGIFLMQYRRPAQIDMREYFAPIGNIETVMGQTPPSLIEMAHRIDEDSLVQPMSINAFFKKTKDGLKLDSSVFIQGKFRTFHTFTEFPQPGHSQIFRVVINEVLSHKLRDDPSKRAYKLADYAYPQDFVNLPVDVDSEVGKILSVLNWRGMDRDAFPRTATVELAWSETSPSVLELKRVLCWEFLGVGGEIGNTDVPEEPESKTAVAEPSPEAQ</sequence>
<keyword evidence="2" id="KW-0472">Membrane</keyword>
<feature type="region of interest" description="Disordered" evidence="1">
    <location>
        <begin position="435"/>
        <end position="457"/>
    </location>
</feature>
<keyword evidence="2" id="KW-1133">Transmembrane helix</keyword>
<feature type="transmembrane region" description="Helical" evidence="2">
    <location>
        <begin position="126"/>
        <end position="147"/>
    </location>
</feature>
<keyword evidence="2" id="KW-0812">Transmembrane</keyword>
<evidence type="ECO:0000256" key="2">
    <source>
        <dbReference type="SAM" id="Phobius"/>
    </source>
</evidence>
<reference evidence="3" key="1">
    <citation type="submission" date="2024-07" db="EMBL/GenBank/DDBJ databases">
        <title>Complete genome sequence of Verrucomicrobiaceae bacterium NT6N.</title>
        <authorList>
            <person name="Huang C."/>
            <person name="Takami H."/>
            <person name="Hamasaki K."/>
        </authorList>
    </citation>
    <scope>NUCLEOTIDE SEQUENCE</scope>
    <source>
        <strain evidence="3">NT6N</strain>
    </source>
</reference>
<evidence type="ECO:0000256" key="1">
    <source>
        <dbReference type="SAM" id="MobiDB-lite"/>
    </source>
</evidence>
<proteinExistence type="predicted"/>
<evidence type="ECO:0000313" key="3">
    <source>
        <dbReference type="EMBL" id="BDS08043.1"/>
    </source>
</evidence>
<accession>A0AAT9FPZ2</accession>
<gene>
    <name evidence="3" type="ORF">NT6N_30830</name>
</gene>
<evidence type="ECO:0008006" key="4">
    <source>
        <dbReference type="Google" id="ProtNLM"/>
    </source>
</evidence>
<name>A0AAT9FPZ2_9BACT</name>
<dbReference type="EMBL" id="AP026866">
    <property type="protein sequence ID" value="BDS08043.1"/>
    <property type="molecule type" value="Genomic_DNA"/>
</dbReference>